<evidence type="ECO:0000313" key="1">
    <source>
        <dbReference type="EMBL" id="ASY17026.1"/>
    </source>
</evidence>
<evidence type="ECO:0000313" key="2">
    <source>
        <dbReference type="Proteomes" id="UP000217177"/>
    </source>
</evidence>
<gene>
    <name evidence="1" type="ORF">A1sIA79_02055</name>
</gene>
<reference evidence="1 2" key="1">
    <citation type="submission" date="2016-07" db="EMBL/GenBank/DDBJ databases">
        <title>High microdiversification within the ubiquitous acI lineage of Actinobacteria.</title>
        <authorList>
            <person name="Neuenschwander S.M."/>
            <person name="Salcher M."/>
            <person name="Ghai R."/>
            <person name="Pernthaler J."/>
        </authorList>
    </citation>
    <scope>NUCLEOTIDE SEQUENCE [LARGE SCALE GENOMIC DNA]</scope>
    <source>
        <strain evidence="1">MMS-IA-79</strain>
    </source>
</reference>
<accession>A0ABM6MDR2</accession>
<dbReference type="EMBL" id="CP016774">
    <property type="protein sequence ID" value="ASY17026.1"/>
    <property type="molecule type" value="Genomic_DNA"/>
</dbReference>
<name>A0ABM6MDR2_9ACTN</name>
<dbReference type="Proteomes" id="UP000217177">
    <property type="component" value="Chromosome"/>
</dbReference>
<organism evidence="1 2">
    <name type="scientific">Candidatus Planktophila versatilis</name>
    <dbReference type="NCBI Taxonomy" id="1884905"/>
    <lineage>
        <taxon>Bacteria</taxon>
        <taxon>Bacillati</taxon>
        <taxon>Actinomycetota</taxon>
        <taxon>Actinomycetes</taxon>
        <taxon>Candidatus Nanopelagicales</taxon>
        <taxon>Candidatus Nanopelagicaceae</taxon>
        <taxon>Candidatus Planktophila</taxon>
    </lineage>
</organism>
<protein>
    <submittedName>
        <fullName evidence="1">Uncharacterized protein</fullName>
    </submittedName>
</protein>
<sequence>MCASSVAGGTGRYSWNVCEVCLKFNRKLASEHGVSLPLGRHSIMNGYGIPISATKRIQEEAAKDLLHFLDVAGSISDWGALQARVLFESVPSWRNEPYIKLDRWEAKFHLSKVKATSRSVQMFKDYLRVDDFKELLS</sequence>
<proteinExistence type="predicted"/>
<keyword evidence="2" id="KW-1185">Reference proteome</keyword>